<gene>
    <name evidence="18" type="ORF">PTTW11_01451</name>
</gene>
<dbReference type="InterPro" id="IPR036397">
    <property type="entry name" value="RNaseH_sf"/>
</dbReference>
<dbReference type="SUPFAM" id="SSF53098">
    <property type="entry name" value="Ribonuclease H-like"/>
    <property type="match status" value="1"/>
</dbReference>
<dbReference type="GO" id="GO:0003887">
    <property type="term" value="F:DNA-directed DNA polymerase activity"/>
    <property type="evidence" value="ECO:0007669"/>
    <property type="project" value="UniProtKB-KW"/>
</dbReference>
<dbReference type="InterPro" id="IPR001584">
    <property type="entry name" value="Integrase_cat-core"/>
</dbReference>
<reference evidence="18" key="1">
    <citation type="submission" date="2021-02" db="EMBL/GenBank/DDBJ databases">
        <authorList>
            <person name="Syme A R."/>
            <person name="Syme A R."/>
            <person name="Moolhuijzen P."/>
        </authorList>
    </citation>
    <scope>NUCLEOTIDE SEQUENCE</scope>
    <source>
        <strain evidence="18">W1-1</strain>
    </source>
</reference>
<evidence type="ECO:0000313" key="18">
    <source>
        <dbReference type="EMBL" id="CAE7002848.1"/>
    </source>
</evidence>
<evidence type="ECO:0000256" key="5">
    <source>
        <dbReference type="ARBA" id="ARBA00022759"/>
    </source>
</evidence>
<evidence type="ECO:0000256" key="17">
    <source>
        <dbReference type="SAM" id="MobiDB-lite"/>
    </source>
</evidence>
<keyword evidence="2" id="KW-0548">Nucleotidyltransferase</keyword>
<feature type="region of interest" description="Disordered" evidence="17">
    <location>
        <begin position="918"/>
        <end position="1006"/>
    </location>
</feature>
<keyword evidence="11" id="KW-0808">Transferase</keyword>
<accession>A0A6S6VI49</accession>
<dbReference type="PROSITE" id="PS50994">
    <property type="entry name" value="INTEGRASE"/>
    <property type="match status" value="1"/>
</dbReference>
<feature type="compositionally biased region" description="Basic and acidic residues" evidence="17">
    <location>
        <begin position="985"/>
        <end position="999"/>
    </location>
</feature>
<keyword evidence="7" id="KW-0460">Magnesium</keyword>
<proteinExistence type="predicted"/>
<keyword evidence="8" id="KW-0694">RNA-binding</keyword>
<dbReference type="GO" id="GO:0015074">
    <property type="term" value="P:DNA integration"/>
    <property type="evidence" value="ECO:0007669"/>
    <property type="project" value="UniProtKB-KW"/>
</dbReference>
<dbReference type="Proteomes" id="UP000472372">
    <property type="component" value="Chromosome 1"/>
</dbReference>
<dbReference type="InterPro" id="IPR043502">
    <property type="entry name" value="DNA/RNA_pol_sf"/>
</dbReference>
<evidence type="ECO:0000256" key="7">
    <source>
        <dbReference type="ARBA" id="ARBA00022842"/>
    </source>
</evidence>
<evidence type="ECO:0000256" key="1">
    <source>
        <dbReference type="ARBA" id="ARBA00022578"/>
    </source>
</evidence>
<dbReference type="GO" id="GO:0003964">
    <property type="term" value="F:RNA-directed DNA polymerase activity"/>
    <property type="evidence" value="ECO:0007669"/>
    <property type="project" value="UniProtKB-KW"/>
</dbReference>
<keyword evidence="4" id="KW-0479">Metal-binding</keyword>
<feature type="compositionally biased region" description="Pro residues" evidence="17">
    <location>
        <begin position="971"/>
        <end position="983"/>
    </location>
</feature>
<evidence type="ECO:0000256" key="2">
    <source>
        <dbReference type="ARBA" id="ARBA00022695"/>
    </source>
</evidence>
<keyword evidence="12" id="KW-0238">DNA-binding</keyword>
<evidence type="ECO:0000256" key="4">
    <source>
        <dbReference type="ARBA" id="ARBA00022723"/>
    </source>
</evidence>
<evidence type="ECO:0000256" key="15">
    <source>
        <dbReference type="ARBA" id="ARBA00048173"/>
    </source>
</evidence>
<keyword evidence="11" id="KW-0239">DNA-directed DNA polymerase</keyword>
<dbReference type="GO" id="GO:0046872">
    <property type="term" value="F:metal ion binding"/>
    <property type="evidence" value="ECO:0007669"/>
    <property type="project" value="UniProtKB-KW"/>
</dbReference>
<organism evidence="18 19">
    <name type="scientific">Pyrenophora teres f. teres</name>
    <dbReference type="NCBI Taxonomy" id="97479"/>
    <lineage>
        <taxon>Eukaryota</taxon>
        <taxon>Fungi</taxon>
        <taxon>Dikarya</taxon>
        <taxon>Ascomycota</taxon>
        <taxon>Pezizomycotina</taxon>
        <taxon>Dothideomycetes</taxon>
        <taxon>Pleosporomycetidae</taxon>
        <taxon>Pleosporales</taxon>
        <taxon>Pleosporineae</taxon>
        <taxon>Pleosporaceae</taxon>
        <taxon>Pyrenophora</taxon>
    </lineage>
</organism>
<dbReference type="InterPro" id="IPR012337">
    <property type="entry name" value="RNaseH-like_sf"/>
</dbReference>
<evidence type="ECO:0000313" key="19">
    <source>
        <dbReference type="Proteomes" id="UP000472372"/>
    </source>
</evidence>
<dbReference type="Pfam" id="PF25597">
    <property type="entry name" value="SH3_retrovirus"/>
    <property type="match status" value="1"/>
</dbReference>
<dbReference type="GO" id="GO:0032196">
    <property type="term" value="P:transposition"/>
    <property type="evidence" value="ECO:0007669"/>
    <property type="project" value="UniProtKB-KW"/>
</dbReference>
<evidence type="ECO:0000256" key="3">
    <source>
        <dbReference type="ARBA" id="ARBA00022722"/>
    </source>
</evidence>
<keyword evidence="10" id="KW-0695">RNA-directed DNA polymerase</keyword>
<evidence type="ECO:0000256" key="10">
    <source>
        <dbReference type="ARBA" id="ARBA00022918"/>
    </source>
</evidence>
<dbReference type="GO" id="GO:0005634">
    <property type="term" value="C:nucleus"/>
    <property type="evidence" value="ECO:0007669"/>
    <property type="project" value="UniProtKB-ARBA"/>
</dbReference>
<keyword evidence="6" id="KW-0378">Hydrolase</keyword>
<dbReference type="Gene3D" id="3.30.420.10">
    <property type="entry name" value="Ribonuclease H-like superfamily/Ribonuclease H"/>
    <property type="match status" value="1"/>
</dbReference>
<dbReference type="InterPro" id="IPR039537">
    <property type="entry name" value="Retrotran_Ty1/copia-like"/>
</dbReference>
<feature type="region of interest" description="Disordered" evidence="17">
    <location>
        <begin position="265"/>
        <end position="285"/>
    </location>
</feature>
<keyword evidence="13" id="KW-0233">DNA recombination</keyword>
<evidence type="ECO:0000256" key="12">
    <source>
        <dbReference type="ARBA" id="ARBA00023125"/>
    </source>
</evidence>
<evidence type="ECO:0000256" key="9">
    <source>
        <dbReference type="ARBA" id="ARBA00022908"/>
    </source>
</evidence>
<sequence length="1617" mass="183662">MATESDPAVTRVTVILNTPDDWFTWLFIRRDVANRNGLWQYIDPDVAKELLPQLTEDVEPQLTDYMAGATRLSALTADDRESYRWECDRWERRRSEYRTQKKALADLNTDISKTIAVRHIHLIKDHETPYDRLVALKKFLCPTDSTRRRELADKYNALKTAPRAAKKVEQWLVDWTYITAQGKSVNLPETDGNRPQEDFLIACKALDQEYATSCLREIFKHEARGTTAEITSLETYVAEMTTYLRRTKPHTTGLAVAAADLGITKPTETSTSGRSHRDGTNSDGARPIPTCVCGKQHWYSDCYILNPRHPSRPKTYQPPAEAVRKVEQARKDHKVNARIKSALDKWAARQSQSTQQYTGTLRIDNGKAPDDNHTFVMSMGIKLGTCDVLDNQNDLDDIKEIITIDSRTETADALTVLAIDDTNPNELLDRWIVDPGSNTHVINSESWQGWERTNNNPDRNTINAGIGRTIITAWGTMNLVARTQQGLLLLKLTHVAYVEGFLTSILGLARCRSESIHFDSGRDVLYMQEPTNIIAQLKYNGGHWLIDADPSRRPPLSVLRSSLSTFGTSYRPSYAPKPDNIVDRRAAHQIWGHPGRKAVDQLEPNVIGVQLTGDHMDCLCQTCIEARMAHIVSRRPSESRAQQPFYRIAIDIIYIIPVGDECIDGSKYAIHAVDEYTKWHEISTIKRKDKTTLIRWFMSLIRRIQRVYNADVVAIRCDNEAGFGNDLINMTEELGILYESAPPGTKEPNGLVERAGGVLTQRARAMRLHSQLPKDLSHEMYRTAAYILNRTPTEALGWKTPYEAVWGRKPLVAHMRPIGCRAYVYNRDLRAADKLESRTLIGHLVGYQGTNIFRIWLPTKDTIIVTRDVVFEPTLFFKGMDGYASTPVIEEVIELLEYPEVPQDDEINIEDLLTARQRRRQTAHETSAGGAGSSHVGGETDNASGSTQQQLLTPGPSEHGPVPGPSEHGPVPGPSDPIFPIEPPEGYRRQGDRAPHDVNLDPDDPNLIVTGKRQRKKRDLNTFTVVATLQQGTEPLVDYLRAFSTELLFDRASAKADEVPRIHQTQLPPLPKSEHQINTHKFGKQFRRAMEIEWQDLCAKEVFEKTTMTTTTVDGEVLPLMWVYTYKTDGDGYLSRFKARLVVRGDLQAPLDNTYATTLAIRNFRALIAIANYFDLELKQYDVPTAFLNARINRTLYAETPAAFRHTKGEVMRVLRALYGLKESPVLWYNELRRELVKLGLKPVDGFPCLYTNHWLILFFYVDDIVMAFHRSNVHLHKSFEQKLEDLYNTKAMGDLTWFLGIRVIRDRDVHKTWLIQDAFIDKVCARFGIETTGRCPDVPLTENWLPQSNEEPDAARTKLYQQLVGSLAYIAVWGRPDVARTHVVFACHLTNPGQSHVSKVRQTWRYLLGTKSLALEASANAKDMAEYLSDDPTYRDPLFFGSSDASYADEPETRRSSQGYVFKFGGLMIDWKSTIQRTVTKSTTESELLSLSLAASQMEEWLRFFAGINLTLDRTPTIWCDNQQTVGIVTKEHDKLHTKVKHVDIHQLWIRQEVTALRINVKWVPTDRMPADGLTKVLPKQKFVEFIRQLGLVDIAERLKGLRQANGDDLDGIYIH</sequence>
<evidence type="ECO:0000256" key="16">
    <source>
        <dbReference type="ARBA" id="ARBA00049244"/>
    </source>
</evidence>
<dbReference type="PANTHER" id="PTHR42648">
    <property type="entry name" value="TRANSPOSASE, PUTATIVE-RELATED"/>
    <property type="match status" value="1"/>
</dbReference>
<protein>
    <submittedName>
        <fullName evidence="18">Pol protein</fullName>
    </submittedName>
</protein>
<comment type="catalytic activity">
    <reaction evidence="16">
        <text>DNA(n) + a 2'-deoxyribonucleoside 5'-triphosphate = DNA(n+1) + diphosphate</text>
        <dbReference type="Rhea" id="RHEA:22508"/>
        <dbReference type="Rhea" id="RHEA-COMP:17339"/>
        <dbReference type="Rhea" id="RHEA-COMP:17340"/>
        <dbReference type="ChEBI" id="CHEBI:33019"/>
        <dbReference type="ChEBI" id="CHEBI:61560"/>
        <dbReference type="ChEBI" id="CHEBI:173112"/>
        <dbReference type="EC" id="2.7.7.7"/>
    </reaction>
</comment>
<keyword evidence="1" id="KW-0815">Transposition</keyword>
<evidence type="ECO:0000256" key="11">
    <source>
        <dbReference type="ARBA" id="ARBA00022932"/>
    </source>
</evidence>
<keyword evidence="5" id="KW-0255">Endonuclease</keyword>
<dbReference type="GO" id="GO:0003723">
    <property type="term" value="F:RNA binding"/>
    <property type="evidence" value="ECO:0007669"/>
    <property type="project" value="UniProtKB-KW"/>
</dbReference>
<evidence type="ECO:0000256" key="14">
    <source>
        <dbReference type="ARBA" id="ARBA00023268"/>
    </source>
</evidence>
<dbReference type="GO" id="GO:0016787">
    <property type="term" value="F:hydrolase activity"/>
    <property type="evidence" value="ECO:0007669"/>
    <property type="project" value="UniProtKB-KW"/>
</dbReference>
<keyword evidence="3" id="KW-0540">Nuclease</keyword>
<dbReference type="Pfam" id="PF07727">
    <property type="entry name" value="RVT_2"/>
    <property type="match status" value="1"/>
</dbReference>
<comment type="catalytic activity">
    <reaction evidence="15">
        <text>DNA(n) + a 2'-deoxyribonucleoside 5'-triphosphate = DNA(n+1) + diphosphate</text>
        <dbReference type="Rhea" id="RHEA:22508"/>
        <dbReference type="Rhea" id="RHEA-COMP:17339"/>
        <dbReference type="Rhea" id="RHEA-COMP:17340"/>
        <dbReference type="ChEBI" id="CHEBI:33019"/>
        <dbReference type="ChEBI" id="CHEBI:61560"/>
        <dbReference type="ChEBI" id="CHEBI:173112"/>
        <dbReference type="EC" id="2.7.7.49"/>
    </reaction>
</comment>
<dbReference type="InterPro" id="IPR013103">
    <property type="entry name" value="RVT_2"/>
</dbReference>
<dbReference type="GO" id="GO:0003677">
    <property type="term" value="F:DNA binding"/>
    <property type="evidence" value="ECO:0007669"/>
    <property type="project" value="UniProtKB-KW"/>
</dbReference>
<evidence type="ECO:0000256" key="6">
    <source>
        <dbReference type="ARBA" id="ARBA00022801"/>
    </source>
</evidence>
<keyword evidence="14" id="KW-0511">Multifunctional enzyme</keyword>
<dbReference type="GO" id="GO:0004519">
    <property type="term" value="F:endonuclease activity"/>
    <property type="evidence" value="ECO:0007669"/>
    <property type="project" value="UniProtKB-KW"/>
</dbReference>
<keyword evidence="9" id="KW-0229">DNA integration</keyword>
<evidence type="ECO:0000256" key="8">
    <source>
        <dbReference type="ARBA" id="ARBA00022884"/>
    </source>
</evidence>
<dbReference type="GO" id="GO:0006310">
    <property type="term" value="P:DNA recombination"/>
    <property type="evidence" value="ECO:0007669"/>
    <property type="project" value="UniProtKB-KW"/>
</dbReference>
<feature type="compositionally biased region" description="Polar residues" evidence="17">
    <location>
        <begin position="941"/>
        <end position="952"/>
    </location>
</feature>
<name>A0A6S6VI49_9PLEO</name>
<dbReference type="PANTHER" id="PTHR42648:SF11">
    <property type="entry name" value="TRANSPOSON TY4-P GAG-POL POLYPROTEIN"/>
    <property type="match status" value="1"/>
</dbReference>
<dbReference type="CDD" id="cd09272">
    <property type="entry name" value="RNase_HI_RT_Ty1"/>
    <property type="match status" value="1"/>
</dbReference>
<dbReference type="InterPro" id="IPR057670">
    <property type="entry name" value="SH3_retrovirus"/>
</dbReference>
<dbReference type="SUPFAM" id="SSF56672">
    <property type="entry name" value="DNA/RNA polymerases"/>
    <property type="match status" value="1"/>
</dbReference>
<dbReference type="EMBL" id="HG992977">
    <property type="protein sequence ID" value="CAE7002848.1"/>
    <property type="molecule type" value="Genomic_DNA"/>
</dbReference>
<evidence type="ECO:0000256" key="13">
    <source>
        <dbReference type="ARBA" id="ARBA00023172"/>
    </source>
</evidence>